<evidence type="ECO:0000256" key="14">
    <source>
        <dbReference type="ARBA" id="ARBA00023170"/>
    </source>
</evidence>
<keyword evidence="10" id="KW-0418">Kinase</keyword>
<feature type="domain" description="Protein kinase" evidence="21">
    <location>
        <begin position="527"/>
        <end position="812"/>
    </location>
</feature>
<feature type="region of interest" description="Disordered" evidence="18">
    <location>
        <begin position="869"/>
        <end position="912"/>
    </location>
</feature>
<dbReference type="Gene3D" id="1.10.510.10">
    <property type="entry name" value="Transferase(Phosphotransferase) domain 1"/>
    <property type="match status" value="1"/>
</dbReference>
<dbReference type="InterPro" id="IPR000719">
    <property type="entry name" value="Prot_kinase_dom"/>
</dbReference>
<keyword evidence="5" id="KW-0808">Transferase</keyword>
<feature type="compositionally biased region" description="Basic and acidic residues" evidence="18">
    <location>
        <begin position="896"/>
        <end position="912"/>
    </location>
</feature>
<organism evidence="22 23">
    <name type="scientific">Trapa natans</name>
    <name type="common">Water chestnut</name>
    <dbReference type="NCBI Taxonomy" id="22666"/>
    <lineage>
        <taxon>Eukaryota</taxon>
        <taxon>Viridiplantae</taxon>
        <taxon>Streptophyta</taxon>
        <taxon>Embryophyta</taxon>
        <taxon>Tracheophyta</taxon>
        <taxon>Spermatophyta</taxon>
        <taxon>Magnoliopsida</taxon>
        <taxon>eudicotyledons</taxon>
        <taxon>Gunneridae</taxon>
        <taxon>Pentapetalae</taxon>
        <taxon>rosids</taxon>
        <taxon>malvids</taxon>
        <taxon>Myrtales</taxon>
        <taxon>Lythraceae</taxon>
        <taxon>Trapa</taxon>
    </lineage>
</organism>
<feature type="chain" id="PRO_5042832542" description="non-specific serine/threonine protein kinase" evidence="20">
    <location>
        <begin position="34"/>
        <end position="912"/>
    </location>
</feature>
<dbReference type="PANTHER" id="PTHR48053:SF141">
    <property type="entry name" value="LEUCINE-RICH REPEAT PROTEIN KINASE FAMILY PROTEIN"/>
    <property type="match status" value="1"/>
</dbReference>
<dbReference type="Pfam" id="PF08263">
    <property type="entry name" value="LRRNT_2"/>
    <property type="match status" value="1"/>
</dbReference>
<dbReference type="SUPFAM" id="SSF56112">
    <property type="entry name" value="Protein kinase-like (PK-like)"/>
    <property type="match status" value="1"/>
</dbReference>
<dbReference type="FunFam" id="3.30.200.20:FF:000433">
    <property type="entry name" value="Predicted protein"/>
    <property type="match status" value="1"/>
</dbReference>
<dbReference type="SMART" id="SM00369">
    <property type="entry name" value="LRR_TYP"/>
    <property type="match status" value="6"/>
</dbReference>
<feature type="transmembrane region" description="Helical" evidence="19">
    <location>
        <begin position="451"/>
        <end position="476"/>
    </location>
</feature>
<dbReference type="InterPro" id="IPR051716">
    <property type="entry name" value="Plant_RL_S/T_kinase"/>
</dbReference>
<evidence type="ECO:0000256" key="6">
    <source>
        <dbReference type="ARBA" id="ARBA00022692"/>
    </source>
</evidence>
<evidence type="ECO:0000256" key="20">
    <source>
        <dbReference type="SAM" id="SignalP"/>
    </source>
</evidence>
<dbReference type="AlphaFoldDB" id="A0AAN7KVT7"/>
<sequence length="912" mass="98472">MRHHPEIGSVPLILICLVPLFLLLLCPPPSAFGQQQLSSRVERVSLLQLRTSLGIRSKDWPRKSDPCSGWTGIQCNGNGRVVGINISHFRRTRLGALSPQFSVDALANLTSLVAFNASRFSLPGQIPALFGSQLVSLKVLDLRSCSVIGGIPSSLVGLSNLSVLYLSGNNLTGDVPPILGRLSGLSVLDLSGNALNGSIPPSFASLKNLSILDISSNALSGPIPPGIGTLLGLERMNFSRNNLSGQIPPQLGDLTSLVDLDLSFNDISSSVPSDLRGMRSLVRMLLGDNQLSGSLPDGLFPRPSQLQTLVLRNNAFSGALPDSLWSMTGLVLLDISGNNFTGLLPNPGQSLNATGAALNLSHNSFYGNLTGVLQRFRPIDLSGNYFEGKVPDYVELNSSLGENCLQSIPNQRTLEECSSFHTRVGLVFDNFGNTNCSSPPAPRPLKKNRRLYIWIGVLGGLGILALLIVLSLLFFIRTRKRGSTTQRGGEIGPAPSMSSIPSGTPTNIARVGDSYTYQQLLNATKEFSDANLIKHGHSGDLFKGVLDSAIPVVVKKIDLQAGKKGSYPIELDFFGKVTHGGFVPFMGQCMENENEKFLVYKYMPNEDLASSLHKKGSSDDDSMHSLDWIKRLKIAVGSAEALTYLHNECNPPLVHRDVQASSILLDDKFEVRLGSLGELCAQEEDSHHSRITRLLRLPQLADQGSSDSANINCAYDVYCFGKVLLELVTGKLGLSASTDAEAKEWLNQTLPYISIYDKELVTKIMDPLLIVDEDLLEEVWAMAIIARSCLNPKSSRRPPMKYILKALENPLKIVRDDDSGSGRLGATSSRGSWNAALFGSWRYSTSDVAVNQAASSAAATTREAALATGSFKQSGGVGSQGSGPNNGSSSRRRHSKDIFPEPHDTQDTNRHD</sequence>
<evidence type="ECO:0000259" key="21">
    <source>
        <dbReference type="PROSITE" id="PS50011"/>
    </source>
</evidence>
<dbReference type="EMBL" id="JAXQNO010000019">
    <property type="protein sequence ID" value="KAK4774372.1"/>
    <property type="molecule type" value="Genomic_DNA"/>
</dbReference>
<comment type="catalytic activity">
    <reaction evidence="16">
        <text>L-threonyl-[protein] + ATP = O-phospho-L-threonyl-[protein] + ADP + H(+)</text>
        <dbReference type="Rhea" id="RHEA:46608"/>
        <dbReference type="Rhea" id="RHEA-COMP:11060"/>
        <dbReference type="Rhea" id="RHEA-COMP:11605"/>
        <dbReference type="ChEBI" id="CHEBI:15378"/>
        <dbReference type="ChEBI" id="CHEBI:30013"/>
        <dbReference type="ChEBI" id="CHEBI:30616"/>
        <dbReference type="ChEBI" id="CHEBI:61977"/>
        <dbReference type="ChEBI" id="CHEBI:456216"/>
        <dbReference type="EC" id="2.7.11.1"/>
    </reaction>
</comment>
<keyword evidence="4" id="KW-0433">Leucine-rich repeat</keyword>
<dbReference type="InterPro" id="IPR013210">
    <property type="entry name" value="LRR_N_plant-typ"/>
</dbReference>
<evidence type="ECO:0000256" key="15">
    <source>
        <dbReference type="ARBA" id="ARBA00023180"/>
    </source>
</evidence>
<evidence type="ECO:0000256" key="18">
    <source>
        <dbReference type="SAM" id="MobiDB-lite"/>
    </source>
</evidence>
<keyword evidence="11" id="KW-0067">ATP-binding</keyword>
<evidence type="ECO:0000256" key="13">
    <source>
        <dbReference type="ARBA" id="ARBA00023136"/>
    </source>
</evidence>
<dbReference type="InterPro" id="IPR003591">
    <property type="entry name" value="Leu-rich_rpt_typical-subtyp"/>
</dbReference>
<comment type="catalytic activity">
    <reaction evidence="17">
        <text>L-seryl-[protein] + ATP = O-phospho-L-seryl-[protein] + ADP + H(+)</text>
        <dbReference type="Rhea" id="RHEA:17989"/>
        <dbReference type="Rhea" id="RHEA-COMP:9863"/>
        <dbReference type="Rhea" id="RHEA-COMP:11604"/>
        <dbReference type="ChEBI" id="CHEBI:15378"/>
        <dbReference type="ChEBI" id="CHEBI:29999"/>
        <dbReference type="ChEBI" id="CHEBI:30616"/>
        <dbReference type="ChEBI" id="CHEBI:83421"/>
        <dbReference type="ChEBI" id="CHEBI:456216"/>
        <dbReference type="EC" id="2.7.11.1"/>
    </reaction>
</comment>
<dbReference type="Pfam" id="PF23598">
    <property type="entry name" value="LRR_14"/>
    <property type="match status" value="1"/>
</dbReference>
<dbReference type="FunFam" id="3.80.10.10:FF:000095">
    <property type="entry name" value="LRR receptor-like serine/threonine-protein kinase GSO1"/>
    <property type="match status" value="1"/>
</dbReference>
<dbReference type="PROSITE" id="PS50011">
    <property type="entry name" value="PROTEIN_KINASE_DOM"/>
    <property type="match status" value="1"/>
</dbReference>
<evidence type="ECO:0000313" key="22">
    <source>
        <dbReference type="EMBL" id="KAK4774372.1"/>
    </source>
</evidence>
<dbReference type="InterPro" id="IPR032675">
    <property type="entry name" value="LRR_dom_sf"/>
</dbReference>
<keyword evidence="9" id="KW-0547">Nucleotide-binding</keyword>
<keyword evidence="6 19" id="KW-0812">Transmembrane</keyword>
<evidence type="ECO:0000256" key="17">
    <source>
        <dbReference type="ARBA" id="ARBA00048679"/>
    </source>
</evidence>
<dbReference type="EC" id="2.7.11.1" evidence="2"/>
<evidence type="ECO:0000256" key="10">
    <source>
        <dbReference type="ARBA" id="ARBA00022777"/>
    </source>
</evidence>
<dbReference type="Gene3D" id="3.80.10.10">
    <property type="entry name" value="Ribonuclease Inhibitor"/>
    <property type="match status" value="3"/>
</dbReference>
<dbReference type="GO" id="GO:0004674">
    <property type="term" value="F:protein serine/threonine kinase activity"/>
    <property type="evidence" value="ECO:0007669"/>
    <property type="project" value="UniProtKB-KW"/>
</dbReference>
<evidence type="ECO:0000256" key="8">
    <source>
        <dbReference type="ARBA" id="ARBA00022737"/>
    </source>
</evidence>
<evidence type="ECO:0000256" key="2">
    <source>
        <dbReference type="ARBA" id="ARBA00012513"/>
    </source>
</evidence>
<keyword evidence="3" id="KW-0723">Serine/threonine-protein kinase</keyword>
<keyword evidence="15" id="KW-0325">Glycoprotein</keyword>
<evidence type="ECO:0000256" key="3">
    <source>
        <dbReference type="ARBA" id="ARBA00022527"/>
    </source>
</evidence>
<accession>A0AAN7KVT7</accession>
<comment type="caution">
    <text evidence="22">The sequence shown here is derived from an EMBL/GenBank/DDBJ whole genome shotgun (WGS) entry which is preliminary data.</text>
</comment>
<evidence type="ECO:0000256" key="9">
    <source>
        <dbReference type="ARBA" id="ARBA00022741"/>
    </source>
</evidence>
<dbReference type="GO" id="GO:0005524">
    <property type="term" value="F:ATP binding"/>
    <property type="evidence" value="ECO:0007669"/>
    <property type="project" value="UniProtKB-KW"/>
</dbReference>
<dbReference type="Gene3D" id="3.30.200.20">
    <property type="entry name" value="Phosphorylase Kinase, domain 1"/>
    <property type="match status" value="1"/>
</dbReference>
<keyword evidence="14" id="KW-0675">Receptor</keyword>
<proteinExistence type="predicted"/>
<evidence type="ECO:0000256" key="7">
    <source>
        <dbReference type="ARBA" id="ARBA00022729"/>
    </source>
</evidence>
<reference evidence="22 23" key="1">
    <citation type="journal article" date="2023" name="Hortic Res">
        <title>Pangenome of water caltrop reveals structural variations and asymmetric subgenome divergence after allopolyploidization.</title>
        <authorList>
            <person name="Zhang X."/>
            <person name="Chen Y."/>
            <person name="Wang L."/>
            <person name="Yuan Y."/>
            <person name="Fang M."/>
            <person name="Shi L."/>
            <person name="Lu R."/>
            <person name="Comes H.P."/>
            <person name="Ma Y."/>
            <person name="Chen Y."/>
            <person name="Huang G."/>
            <person name="Zhou Y."/>
            <person name="Zheng Z."/>
            <person name="Qiu Y."/>
        </authorList>
    </citation>
    <scope>NUCLEOTIDE SEQUENCE [LARGE SCALE GENOMIC DNA]</scope>
    <source>
        <strain evidence="22">F231</strain>
    </source>
</reference>
<feature type="region of interest" description="Disordered" evidence="18">
    <location>
        <begin position="483"/>
        <end position="503"/>
    </location>
</feature>
<keyword evidence="13 19" id="KW-0472">Membrane</keyword>
<dbReference type="PANTHER" id="PTHR48053">
    <property type="entry name" value="LEUCINE RICH REPEAT FAMILY PROTEIN, EXPRESSED"/>
    <property type="match status" value="1"/>
</dbReference>
<keyword evidence="8" id="KW-0677">Repeat</keyword>
<evidence type="ECO:0000256" key="12">
    <source>
        <dbReference type="ARBA" id="ARBA00022989"/>
    </source>
</evidence>
<dbReference type="Proteomes" id="UP001346149">
    <property type="component" value="Unassembled WGS sequence"/>
</dbReference>
<dbReference type="FunFam" id="1.10.510.10:FF:000448">
    <property type="entry name" value="Putative LRR receptor-like serine/threonine-protein kinase"/>
    <property type="match status" value="1"/>
</dbReference>
<dbReference type="InterPro" id="IPR011009">
    <property type="entry name" value="Kinase-like_dom_sf"/>
</dbReference>
<evidence type="ECO:0000256" key="16">
    <source>
        <dbReference type="ARBA" id="ARBA00047899"/>
    </source>
</evidence>
<keyword evidence="7 20" id="KW-0732">Signal</keyword>
<dbReference type="Pfam" id="PF07714">
    <property type="entry name" value="PK_Tyr_Ser-Thr"/>
    <property type="match status" value="1"/>
</dbReference>
<evidence type="ECO:0000256" key="11">
    <source>
        <dbReference type="ARBA" id="ARBA00022840"/>
    </source>
</evidence>
<evidence type="ECO:0000256" key="5">
    <source>
        <dbReference type="ARBA" id="ARBA00022679"/>
    </source>
</evidence>
<gene>
    <name evidence="22" type="ORF">SAY86_009307</name>
</gene>
<protein>
    <recommendedName>
        <fullName evidence="2">non-specific serine/threonine protein kinase</fullName>
        <ecNumber evidence="2">2.7.11.1</ecNumber>
    </recommendedName>
</protein>
<keyword evidence="23" id="KW-1185">Reference proteome</keyword>
<dbReference type="InterPro" id="IPR055414">
    <property type="entry name" value="LRR_R13L4/SHOC2-like"/>
</dbReference>
<evidence type="ECO:0000256" key="1">
    <source>
        <dbReference type="ARBA" id="ARBA00004479"/>
    </source>
</evidence>
<name>A0AAN7KVT7_TRANT</name>
<dbReference type="GO" id="GO:0016020">
    <property type="term" value="C:membrane"/>
    <property type="evidence" value="ECO:0007669"/>
    <property type="project" value="UniProtKB-SubCell"/>
</dbReference>
<feature type="signal peptide" evidence="20">
    <location>
        <begin position="1"/>
        <end position="33"/>
    </location>
</feature>
<evidence type="ECO:0000313" key="23">
    <source>
        <dbReference type="Proteomes" id="UP001346149"/>
    </source>
</evidence>
<evidence type="ECO:0000256" key="19">
    <source>
        <dbReference type="SAM" id="Phobius"/>
    </source>
</evidence>
<dbReference type="SUPFAM" id="SSF52047">
    <property type="entry name" value="RNI-like"/>
    <property type="match status" value="1"/>
</dbReference>
<comment type="subcellular location">
    <subcellularLocation>
        <location evidence="1">Membrane</location>
        <topology evidence="1">Single-pass type I membrane protein</topology>
    </subcellularLocation>
</comment>
<evidence type="ECO:0000256" key="4">
    <source>
        <dbReference type="ARBA" id="ARBA00022614"/>
    </source>
</evidence>
<dbReference type="InterPro" id="IPR001245">
    <property type="entry name" value="Ser-Thr/Tyr_kinase_cat_dom"/>
</dbReference>
<keyword evidence="12 19" id="KW-1133">Transmembrane helix</keyword>